<keyword evidence="3" id="KW-0175">Coiled coil</keyword>
<evidence type="ECO:0000259" key="5">
    <source>
        <dbReference type="PROSITE" id="PS50003"/>
    </source>
</evidence>
<feature type="compositionally biased region" description="Polar residues" evidence="4">
    <location>
        <begin position="316"/>
        <end position="334"/>
    </location>
</feature>
<feature type="region of interest" description="Disordered" evidence="4">
    <location>
        <begin position="831"/>
        <end position="871"/>
    </location>
</feature>
<evidence type="ECO:0000256" key="3">
    <source>
        <dbReference type="SAM" id="Coils"/>
    </source>
</evidence>
<dbReference type="InterPro" id="IPR045258">
    <property type="entry name" value="ACAP1/2/3-like"/>
</dbReference>
<dbReference type="PANTHER" id="PTHR23180">
    <property type="entry name" value="CENTAURIN/ARF"/>
    <property type="match status" value="1"/>
</dbReference>
<dbReference type="SMART" id="SM00233">
    <property type="entry name" value="PH"/>
    <property type="match status" value="2"/>
</dbReference>
<evidence type="ECO:0000313" key="7">
    <source>
        <dbReference type="RefSeq" id="XP_029637465.1"/>
    </source>
</evidence>
<dbReference type="AlphaFoldDB" id="A0A6P7SGY1"/>
<sequence>MDSNTSRNSWVSDSFLTGEKRSMSSNDLFTIQYSLRPSLIDSSNSCYYIPSFDENHLTKNAFRHSTGLPNIYEGFDGNDLKPKSTLTQSASLLSSFSDSTECSPEKATKINLNNKTKKPIRFSLRRVFSWKKLDKESSDMEITLSDIQNIHLANHLQCKLYHKWNKMWCVVAEGNFYCFKSNKQNEKIQFFLHLADSQFKYSSLSLNGRTDSQKTFLIEISSQNKFILLNASSSSDQVCWINALTKEKVSALKTSDPQRIPCCGNNVCSLCSHFSCSDVHISVTPSTELSDIPASPEKSDYHSISSFNDEKDHGYTTASDDYDNQSSVGSQNGIGESYTPPSLRVLAQEVALKLPESDTFSFEDNFSKTILERNNNNWNTDSQMMAHISRTKIIPPTLTPAKKSLCNAQQSCSFSPDETKSSVHTTKLLTTEGGVQTAKRPKSLPIVENLFNDTTKCKIDKLSSSVSSLHLQPQTVMSGYLERRTSLEEWSKFWFVLKGNVLYCYPKYETQSTSIDCIDLNGSHIVTTSDPLPGRQFMFQITTKDGSCSEYCASTEDSLTNWMNHLLTATESCSTSSPSIGSEGFFSSREDLTACDPAHTCEEFKDKTKLLKQQLLSNVVQQINDIKHRQELRQSAELENEACDKESMCMTRLVQRRMSAQLTLQSLQKQINSHSKKSIFGFGGGNKKKGNLNQKDHLANQVEELNNELEQIDRSLHRHCNDHPEMAIQSNAHLLSPDSQTKQSSGIKHISSISKSFHISSKSRLGLIRPVKLRNSRLTKENRFSTPPVLINSWGTESPNVNSNSNQTSPNSSENMFLKSLDLADNATKTLSHCSQSDPKRNSHHSYTTDQMEHLSNLKTNSSHKKSDLKISSDAMSEIEAFEELSKKYFTKQMMPPSSNA</sequence>
<keyword evidence="6" id="KW-1185">Reference proteome</keyword>
<dbReference type="PANTHER" id="PTHR23180:SF160">
    <property type="entry name" value="ADP-RIBOSYLATION FACTOR GTPASE-ACTIVATING PROTEIN EFFECTOR PROTEIN 1"/>
    <property type="match status" value="1"/>
</dbReference>
<dbReference type="Pfam" id="PF00169">
    <property type="entry name" value="PH"/>
    <property type="match status" value="2"/>
</dbReference>
<dbReference type="SUPFAM" id="SSF50729">
    <property type="entry name" value="PH domain-like"/>
    <property type="match status" value="2"/>
</dbReference>
<organism evidence="6 7">
    <name type="scientific">Octopus sinensis</name>
    <name type="common">East Asian common octopus</name>
    <dbReference type="NCBI Taxonomy" id="2607531"/>
    <lineage>
        <taxon>Eukaryota</taxon>
        <taxon>Metazoa</taxon>
        <taxon>Spiralia</taxon>
        <taxon>Lophotrochozoa</taxon>
        <taxon>Mollusca</taxon>
        <taxon>Cephalopoda</taxon>
        <taxon>Coleoidea</taxon>
        <taxon>Octopodiformes</taxon>
        <taxon>Octopoda</taxon>
        <taxon>Incirrata</taxon>
        <taxon>Octopodidae</taxon>
        <taxon>Octopus</taxon>
    </lineage>
</organism>
<feature type="domain" description="PH" evidence="5">
    <location>
        <begin position="149"/>
        <end position="249"/>
    </location>
</feature>
<evidence type="ECO:0000256" key="2">
    <source>
        <dbReference type="ARBA" id="ARBA00022833"/>
    </source>
</evidence>
<dbReference type="Proteomes" id="UP000515154">
    <property type="component" value="Linkage group LG6"/>
</dbReference>
<dbReference type="InterPro" id="IPR001849">
    <property type="entry name" value="PH_domain"/>
</dbReference>
<evidence type="ECO:0000256" key="1">
    <source>
        <dbReference type="ARBA" id="ARBA00022723"/>
    </source>
</evidence>
<reference evidence="7" key="1">
    <citation type="submission" date="2025-08" db="UniProtKB">
        <authorList>
            <consortium name="RefSeq"/>
        </authorList>
    </citation>
    <scope>IDENTIFICATION</scope>
</reference>
<feature type="domain" description="PH" evidence="5">
    <location>
        <begin position="474"/>
        <end position="571"/>
    </location>
</feature>
<dbReference type="GO" id="GO:0005096">
    <property type="term" value="F:GTPase activator activity"/>
    <property type="evidence" value="ECO:0007669"/>
    <property type="project" value="InterPro"/>
</dbReference>
<dbReference type="RefSeq" id="XP_029637465.1">
    <property type="nucleotide sequence ID" value="XM_029781605.2"/>
</dbReference>
<protein>
    <submittedName>
        <fullName evidence="7">Uncharacterized protein LOC115212836</fullName>
    </submittedName>
</protein>
<feature type="coiled-coil region" evidence="3">
    <location>
        <begin position="650"/>
        <end position="722"/>
    </location>
</feature>
<gene>
    <name evidence="7" type="primary">LOC115212836</name>
</gene>
<keyword evidence="2" id="KW-0862">Zinc</keyword>
<name>A0A6P7SGY1_9MOLL</name>
<dbReference type="CDD" id="cd00821">
    <property type="entry name" value="PH"/>
    <property type="match status" value="1"/>
</dbReference>
<feature type="region of interest" description="Disordered" evidence="4">
    <location>
        <begin position="787"/>
        <end position="814"/>
    </location>
</feature>
<feature type="region of interest" description="Disordered" evidence="4">
    <location>
        <begin position="288"/>
        <end position="339"/>
    </location>
</feature>
<proteinExistence type="predicted"/>
<keyword evidence="1" id="KW-0479">Metal-binding</keyword>
<dbReference type="KEGG" id="osn:115212836"/>
<feature type="compositionally biased region" description="Low complexity" evidence="4">
    <location>
        <begin position="798"/>
        <end position="814"/>
    </location>
</feature>
<dbReference type="GO" id="GO:0046872">
    <property type="term" value="F:metal ion binding"/>
    <property type="evidence" value="ECO:0007669"/>
    <property type="project" value="UniProtKB-KW"/>
</dbReference>
<evidence type="ECO:0000256" key="4">
    <source>
        <dbReference type="SAM" id="MobiDB-lite"/>
    </source>
</evidence>
<dbReference type="InterPro" id="IPR011993">
    <property type="entry name" value="PH-like_dom_sf"/>
</dbReference>
<dbReference type="Gene3D" id="2.30.29.30">
    <property type="entry name" value="Pleckstrin-homology domain (PH domain)/Phosphotyrosine-binding domain (PTB)"/>
    <property type="match status" value="2"/>
</dbReference>
<dbReference type="PROSITE" id="PS50003">
    <property type="entry name" value="PH_DOMAIN"/>
    <property type="match status" value="2"/>
</dbReference>
<accession>A0A6P7SGY1</accession>
<evidence type="ECO:0000313" key="6">
    <source>
        <dbReference type="Proteomes" id="UP000515154"/>
    </source>
</evidence>